<sequence length="140" mass="15591">MSNTKLLSAQPTEKVDELTCSNTENVIASSDQEKLTLTTDASNVCSKDMTGVDSQLKKSISGPDTKPSKDNDFHLIKWIEFNFERLPILLQNVNGPCPLLAIFNILLLRKRIILKPNIDAITTEQVITLLADHILELDQS</sequence>
<gene>
    <name evidence="5" type="ORF">BYL167_LOCUS73878</name>
</gene>
<dbReference type="GO" id="GO:0006508">
    <property type="term" value="P:proteolysis"/>
    <property type="evidence" value="ECO:0007669"/>
    <property type="project" value="UniProtKB-KW"/>
</dbReference>
<dbReference type="GO" id="GO:0016807">
    <property type="term" value="F:cysteine-type carboxypeptidase activity"/>
    <property type="evidence" value="ECO:0007669"/>
    <property type="project" value="TreeGrafter"/>
</dbReference>
<comment type="catalytic activity">
    <reaction evidence="2">
        <text>Thiol-dependent hydrolysis of ester, thioester, amide, peptide and isopeptide bonds formed by the C-terminal Gly of ubiquitin (a 76-residue protein attached to proteins as an intracellular targeting signal).</text>
        <dbReference type="EC" id="3.4.19.12"/>
    </reaction>
</comment>
<evidence type="ECO:0000256" key="1">
    <source>
        <dbReference type="ARBA" id="ARBA00006616"/>
    </source>
</evidence>
<evidence type="ECO:0000256" key="2">
    <source>
        <dbReference type="RuleBase" id="RU367139"/>
    </source>
</evidence>
<name>A0A8S3GCJ1_9BILA</name>
<dbReference type="GO" id="GO:0004843">
    <property type="term" value="F:cysteine-type deubiquitinase activity"/>
    <property type="evidence" value="ECO:0007669"/>
    <property type="project" value="UniProtKB-UniRule"/>
</dbReference>
<reference evidence="5" key="1">
    <citation type="submission" date="2021-02" db="EMBL/GenBank/DDBJ databases">
        <authorList>
            <person name="Nowell W R."/>
        </authorList>
    </citation>
    <scope>NUCLEOTIDE SEQUENCE</scope>
</reference>
<keyword evidence="2" id="KW-0833">Ubl conjugation pathway</keyword>
<dbReference type="GO" id="GO:0036435">
    <property type="term" value="F:K48-linked polyubiquitin modification-dependent protein binding"/>
    <property type="evidence" value="ECO:0007669"/>
    <property type="project" value="UniProtKB-UniRule"/>
</dbReference>
<comment type="caution">
    <text evidence="5">The sequence shown here is derived from an EMBL/GenBank/DDBJ whole genome shotgun (WGS) entry which is preliminary data.</text>
</comment>
<dbReference type="Proteomes" id="UP000681967">
    <property type="component" value="Unassembled WGS sequence"/>
</dbReference>
<dbReference type="PANTHER" id="PTHR18063:SF6">
    <property type="entry name" value="UBIQUITIN CARBOXYL-TERMINAL HYDROLASE"/>
    <property type="match status" value="1"/>
</dbReference>
<feature type="domain" description="MINDY deubiquitinase" evidence="4">
    <location>
        <begin position="74"/>
        <end position="137"/>
    </location>
</feature>
<dbReference type="AlphaFoldDB" id="A0A8S3GCJ1"/>
<dbReference type="GO" id="GO:0005829">
    <property type="term" value="C:cytosol"/>
    <property type="evidence" value="ECO:0007669"/>
    <property type="project" value="TreeGrafter"/>
</dbReference>
<evidence type="ECO:0000313" key="6">
    <source>
        <dbReference type="Proteomes" id="UP000681967"/>
    </source>
</evidence>
<evidence type="ECO:0000256" key="3">
    <source>
        <dbReference type="SAM" id="MobiDB-lite"/>
    </source>
</evidence>
<dbReference type="PANTHER" id="PTHR18063">
    <property type="entry name" value="NF-E2 INDUCIBLE PROTEIN"/>
    <property type="match status" value="1"/>
</dbReference>
<dbReference type="Pfam" id="PF04424">
    <property type="entry name" value="MINDY_DUB"/>
    <property type="match status" value="1"/>
</dbReference>
<dbReference type="GO" id="GO:0071944">
    <property type="term" value="C:cell periphery"/>
    <property type="evidence" value="ECO:0007669"/>
    <property type="project" value="TreeGrafter"/>
</dbReference>
<protein>
    <recommendedName>
        <fullName evidence="2">Ubiquitin carboxyl-terminal hydrolase</fullName>
        <ecNumber evidence="2">3.4.19.12</ecNumber>
    </recommendedName>
</protein>
<dbReference type="EMBL" id="CAJOBH010263259">
    <property type="protein sequence ID" value="CAF5158052.1"/>
    <property type="molecule type" value="Genomic_DNA"/>
</dbReference>
<organism evidence="5 6">
    <name type="scientific">Rotaria magnacalcarata</name>
    <dbReference type="NCBI Taxonomy" id="392030"/>
    <lineage>
        <taxon>Eukaryota</taxon>
        <taxon>Metazoa</taxon>
        <taxon>Spiralia</taxon>
        <taxon>Gnathifera</taxon>
        <taxon>Rotifera</taxon>
        <taxon>Eurotatoria</taxon>
        <taxon>Bdelloidea</taxon>
        <taxon>Philodinida</taxon>
        <taxon>Philodinidae</taxon>
        <taxon>Rotaria</taxon>
    </lineage>
</organism>
<keyword evidence="2" id="KW-0645">Protease</keyword>
<dbReference type="InterPro" id="IPR007518">
    <property type="entry name" value="MINDY"/>
</dbReference>
<keyword evidence="2" id="KW-0788">Thiol protease</keyword>
<dbReference type="GO" id="GO:1990380">
    <property type="term" value="F:K48-linked deubiquitinase activity"/>
    <property type="evidence" value="ECO:0007669"/>
    <property type="project" value="UniProtKB-UniRule"/>
</dbReference>
<dbReference type="EC" id="3.4.19.12" evidence="2"/>
<dbReference type="InterPro" id="IPR033979">
    <property type="entry name" value="MINDY_domain"/>
</dbReference>
<dbReference type="GO" id="GO:0071108">
    <property type="term" value="P:protein K48-linked deubiquitination"/>
    <property type="evidence" value="ECO:0007669"/>
    <property type="project" value="TreeGrafter"/>
</dbReference>
<comment type="similarity">
    <text evidence="1 2">Belongs to the MINDY deubiquitinase family. FAM63 subfamily.</text>
</comment>
<comment type="function">
    <text evidence="2">Hydrolase that can specifically remove 'Lys-48'-linked conjugated ubiquitin from proteins. Has exodeubiquitinase activity and has a preference for long polyubiquitin chains. May play a regulatory role at the level of protein turnover.</text>
</comment>
<proteinExistence type="inferred from homology"/>
<feature type="region of interest" description="Disordered" evidence="3">
    <location>
        <begin position="51"/>
        <end position="70"/>
    </location>
</feature>
<accession>A0A8S3GCJ1</accession>
<dbReference type="GO" id="GO:0140934">
    <property type="term" value="F:histone deubiquitinase activity"/>
    <property type="evidence" value="ECO:0007669"/>
    <property type="project" value="UniProtKB-UniRule"/>
</dbReference>
<keyword evidence="2" id="KW-0378">Hydrolase</keyword>
<feature type="non-terminal residue" evidence="5">
    <location>
        <position position="1"/>
    </location>
</feature>
<evidence type="ECO:0000259" key="4">
    <source>
        <dbReference type="Pfam" id="PF04424"/>
    </source>
</evidence>
<evidence type="ECO:0000313" key="5">
    <source>
        <dbReference type="EMBL" id="CAF5158052.1"/>
    </source>
</evidence>